<accession>A0A5B8FGJ0</accession>
<keyword evidence="3" id="KW-1185">Reference proteome</keyword>
<dbReference type="Proteomes" id="UP000305888">
    <property type="component" value="Chromosome"/>
</dbReference>
<dbReference type="Pfam" id="PF09037">
    <property type="entry name" value="Sulphotransf"/>
    <property type="match status" value="1"/>
</dbReference>
<dbReference type="SUPFAM" id="SSF52540">
    <property type="entry name" value="P-loop containing nucleoside triphosphate hydrolases"/>
    <property type="match status" value="1"/>
</dbReference>
<evidence type="ECO:0000313" key="3">
    <source>
        <dbReference type="Proteomes" id="UP000305888"/>
    </source>
</evidence>
<gene>
    <name evidence="2" type="ORF">FDP22_03420</name>
</gene>
<evidence type="ECO:0000259" key="1">
    <source>
        <dbReference type="Pfam" id="PF09037"/>
    </source>
</evidence>
<organism evidence="2 3">
    <name type="scientific">Paroceanicella profunda</name>
    <dbReference type="NCBI Taxonomy" id="2579971"/>
    <lineage>
        <taxon>Bacteria</taxon>
        <taxon>Pseudomonadati</taxon>
        <taxon>Pseudomonadota</taxon>
        <taxon>Alphaproteobacteria</taxon>
        <taxon>Rhodobacterales</taxon>
        <taxon>Paracoccaceae</taxon>
        <taxon>Paroceanicella</taxon>
    </lineage>
</organism>
<protein>
    <recommendedName>
        <fullName evidence="1">Sulphotransferase Stf0 domain-containing protein</fullName>
    </recommendedName>
</protein>
<proteinExistence type="predicted"/>
<feature type="domain" description="Sulphotransferase Stf0" evidence="1">
    <location>
        <begin position="37"/>
        <end position="261"/>
    </location>
</feature>
<dbReference type="InterPro" id="IPR024628">
    <property type="entry name" value="Sulfotransferase_Stf0_dom"/>
</dbReference>
<sequence>MIPRWLRRRATASGGESPARRLARARPPGAYPGVRAVIILASQRCGSTLITEDIAATGRMGRPDEHLLPLLRAAPDAPLPDFFAQGMCDDCFGAKVMIGQFEGFGAYLDAPRRALSLLDAGDRAGLAADFLSGIERRFDPVTWLWISRRDRFAQAYSRLRARATGVYHHRQSGGPLRQRPPVTTEITPATLHEEMGRIAADDAFFARTVARCGIAPLHIVYEDYLAEPEACFAAISRHAGLDLSRPAERATRTEKIVDTPELEAARAAFEAVHGAGSAAPAEG</sequence>
<reference evidence="2 3" key="1">
    <citation type="submission" date="2019-06" db="EMBL/GenBank/DDBJ databases">
        <title>Genome sequence of Rhodobacteraceae bacterium D4M1.</title>
        <authorList>
            <person name="Cao J."/>
        </authorList>
    </citation>
    <scope>NUCLEOTIDE SEQUENCE [LARGE SCALE GENOMIC DNA]</scope>
    <source>
        <strain evidence="2 3">D4M1</strain>
    </source>
</reference>
<dbReference type="Gene3D" id="3.40.50.300">
    <property type="entry name" value="P-loop containing nucleotide triphosphate hydrolases"/>
    <property type="match status" value="1"/>
</dbReference>
<dbReference type="OrthoDB" id="5562925at2"/>
<name>A0A5B8FGJ0_9RHOB</name>
<dbReference type="KEGG" id="ppru:FDP22_03420"/>
<dbReference type="AlphaFoldDB" id="A0A5B8FGJ0"/>
<dbReference type="EMBL" id="CP040818">
    <property type="protein sequence ID" value="QDL90918.1"/>
    <property type="molecule type" value="Genomic_DNA"/>
</dbReference>
<evidence type="ECO:0000313" key="2">
    <source>
        <dbReference type="EMBL" id="QDL90918.1"/>
    </source>
</evidence>
<dbReference type="InterPro" id="IPR027417">
    <property type="entry name" value="P-loop_NTPase"/>
</dbReference>